<gene>
    <name evidence="2" type="ORF">DFR42_103417</name>
</gene>
<evidence type="ECO:0000313" key="3">
    <source>
        <dbReference type="Proteomes" id="UP000247792"/>
    </source>
</evidence>
<dbReference type="RefSeq" id="WP_110255390.1">
    <property type="nucleotide sequence ID" value="NZ_QJKB01000003.1"/>
</dbReference>
<feature type="transmembrane region" description="Helical" evidence="1">
    <location>
        <begin position="20"/>
        <end position="38"/>
    </location>
</feature>
<keyword evidence="1" id="KW-0472">Membrane</keyword>
<comment type="caution">
    <text evidence="2">The sequence shown here is derived from an EMBL/GenBank/DDBJ whole genome shotgun (WGS) entry which is preliminary data.</text>
</comment>
<dbReference type="Proteomes" id="UP000247792">
    <property type="component" value="Unassembled WGS sequence"/>
</dbReference>
<proteinExistence type="predicted"/>
<dbReference type="OrthoDB" id="1349101at2"/>
<accession>A0A318JUI4</accession>
<dbReference type="EMBL" id="QJKB01000003">
    <property type="protein sequence ID" value="PXX44148.1"/>
    <property type="molecule type" value="Genomic_DNA"/>
</dbReference>
<keyword evidence="3" id="KW-1185">Reference proteome</keyword>
<evidence type="ECO:0000256" key="1">
    <source>
        <dbReference type="SAM" id="Phobius"/>
    </source>
</evidence>
<name>A0A318JUI4_9BURK</name>
<reference evidence="2 3" key="1">
    <citation type="submission" date="2018-05" db="EMBL/GenBank/DDBJ databases">
        <title>Genomic Encyclopedia of Type Strains, Phase IV (KMG-IV): sequencing the most valuable type-strain genomes for metagenomic binning, comparative biology and taxonomic classification.</title>
        <authorList>
            <person name="Goeker M."/>
        </authorList>
    </citation>
    <scope>NUCLEOTIDE SEQUENCE [LARGE SCALE GENOMIC DNA]</scope>
    <source>
        <strain evidence="2 3">DSM 19792</strain>
    </source>
</reference>
<keyword evidence="1" id="KW-0812">Transmembrane</keyword>
<keyword evidence="1" id="KW-1133">Transmembrane helix</keyword>
<sequence>MDQQELITQLSRQNRLLKQVLAVSATGLTVILLTAAASTENRGKFSEIDVERINIVSPEGKNQMVIANHLRLPGPIVDGKQVSRMGPQRPGMIFYNSTGDENGGFIFDGKLDDKGKPDAGMHFSMDRFGGDQQLSLGHFESGGTMESGLKIYDRGLQKDYDGLYDAYEKAPAGAEKDALLKKWKDAGGQQTNRLFVGKTRGKSSAVILADAKGKARIMMLVTPEGEPMLNFLDDNGKIIQSLPQKGSAK</sequence>
<dbReference type="AlphaFoldDB" id="A0A318JUI4"/>
<evidence type="ECO:0000313" key="2">
    <source>
        <dbReference type="EMBL" id="PXX44148.1"/>
    </source>
</evidence>
<organism evidence="2 3">
    <name type="scientific">Undibacterium pigrum</name>
    <dbReference type="NCBI Taxonomy" id="401470"/>
    <lineage>
        <taxon>Bacteria</taxon>
        <taxon>Pseudomonadati</taxon>
        <taxon>Pseudomonadota</taxon>
        <taxon>Betaproteobacteria</taxon>
        <taxon>Burkholderiales</taxon>
        <taxon>Oxalobacteraceae</taxon>
        <taxon>Undibacterium</taxon>
    </lineage>
</organism>
<protein>
    <submittedName>
        <fullName evidence="2">Uncharacterized protein</fullName>
    </submittedName>
</protein>